<dbReference type="SUPFAM" id="SSF52540">
    <property type="entry name" value="P-loop containing nucleoside triphosphate hydrolases"/>
    <property type="match status" value="1"/>
</dbReference>
<evidence type="ECO:0000256" key="10">
    <source>
        <dbReference type="ARBA" id="ARBA00048954"/>
    </source>
</evidence>
<dbReference type="InterPro" id="IPR036185">
    <property type="entry name" value="DNA_heli_DnaB-like_N_sf"/>
</dbReference>
<dbReference type="Gene3D" id="3.40.50.300">
    <property type="entry name" value="P-loop containing nucleotide triphosphate hydrolases"/>
    <property type="match status" value="1"/>
</dbReference>
<evidence type="ECO:0000256" key="1">
    <source>
        <dbReference type="ARBA" id="ARBA00008428"/>
    </source>
</evidence>
<dbReference type="InterPro" id="IPR007693">
    <property type="entry name" value="DNA_helicase_DnaB-like_N"/>
</dbReference>
<keyword evidence="6 12" id="KW-0347">Helicase</keyword>
<dbReference type="Proteomes" id="UP000002432">
    <property type="component" value="Chromosome"/>
</dbReference>
<dbReference type="EC" id="5.6.2.3" evidence="11 12"/>
<reference evidence="15 16" key="1">
    <citation type="journal article" date="2009" name="Appl. Environ. Microbiol.">
        <title>Three genomes from the phylum Acidobacteria provide insight into the lifestyles of these microorganisms in soils.</title>
        <authorList>
            <person name="Ward N.L."/>
            <person name="Challacombe J.F."/>
            <person name="Janssen P.H."/>
            <person name="Henrissat B."/>
            <person name="Coutinho P.M."/>
            <person name="Wu M."/>
            <person name="Xie G."/>
            <person name="Haft D.H."/>
            <person name="Sait M."/>
            <person name="Badger J."/>
            <person name="Barabote R.D."/>
            <person name="Bradley B."/>
            <person name="Brettin T.S."/>
            <person name="Brinkac L.M."/>
            <person name="Bruce D."/>
            <person name="Creasy T."/>
            <person name="Daugherty S.C."/>
            <person name="Davidsen T.M."/>
            <person name="DeBoy R.T."/>
            <person name="Detter J.C."/>
            <person name="Dodson R.J."/>
            <person name="Durkin A.S."/>
            <person name="Ganapathy A."/>
            <person name="Gwinn-Giglio M."/>
            <person name="Han C.S."/>
            <person name="Khouri H."/>
            <person name="Kiss H."/>
            <person name="Kothari S.P."/>
            <person name="Madupu R."/>
            <person name="Nelson K.E."/>
            <person name="Nelson W.C."/>
            <person name="Paulsen I."/>
            <person name="Penn K."/>
            <person name="Ren Q."/>
            <person name="Rosovitz M.J."/>
            <person name="Selengut J.D."/>
            <person name="Shrivastava S."/>
            <person name="Sullivan S.A."/>
            <person name="Tapia R."/>
            <person name="Thompson L.S."/>
            <person name="Watkins K.L."/>
            <person name="Yang Q."/>
            <person name="Yu C."/>
            <person name="Zafar N."/>
            <person name="Zhou L."/>
            <person name="Kuske C.R."/>
        </authorList>
    </citation>
    <scope>NUCLEOTIDE SEQUENCE [LARGE SCALE GENOMIC DNA]</scope>
    <source>
        <strain evidence="15 16">Ellin345</strain>
    </source>
</reference>
<keyword evidence="9" id="KW-0413">Isomerase</keyword>
<evidence type="ECO:0000313" key="16">
    <source>
        <dbReference type="Proteomes" id="UP000002432"/>
    </source>
</evidence>
<dbReference type="EMBL" id="CP000360">
    <property type="protein sequence ID" value="ABF43223.1"/>
    <property type="molecule type" value="Genomic_DNA"/>
</dbReference>
<evidence type="ECO:0000313" key="15">
    <source>
        <dbReference type="EMBL" id="ABF43223.1"/>
    </source>
</evidence>
<dbReference type="InterPro" id="IPR007694">
    <property type="entry name" value="DNA_helicase_DnaB-like_C"/>
</dbReference>
<evidence type="ECO:0000256" key="12">
    <source>
        <dbReference type="RuleBase" id="RU362085"/>
    </source>
</evidence>
<keyword evidence="16" id="KW-1185">Reference proteome</keyword>
<comment type="catalytic activity">
    <reaction evidence="10 12">
        <text>ATP + H2O = ADP + phosphate + H(+)</text>
        <dbReference type="Rhea" id="RHEA:13065"/>
        <dbReference type="ChEBI" id="CHEBI:15377"/>
        <dbReference type="ChEBI" id="CHEBI:15378"/>
        <dbReference type="ChEBI" id="CHEBI:30616"/>
        <dbReference type="ChEBI" id="CHEBI:43474"/>
        <dbReference type="ChEBI" id="CHEBI:456216"/>
        <dbReference type="EC" id="5.6.2.3"/>
    </reaction>
</comment>
<keyword evidence="2 12" id="KW-0639">Primosome</keyword>
<dbReference type="InterPro" id="IPR016136">
    <property type="entry name" value="DNA_helicase_N/primase_C"/>
</dbReference>
<gene>
    <name evidence="15" type="ordered locus">Acid345_4223</name>
</gene>
<name>Q1IIS7_KORVE</name>
<dbReference type="PROSITE" id="PS51199">
    <property type="entry name" value="SF4_HELICASE"/>
    <property type="match status" value="1"/>
</dbReference>
<dbReference type="CDD" id="cd00984">
    <property type="entry name" value="DnaB_C"/>
    <property type="match status" value="1"/>
</dbReference>
<feature type="domain" description="SF4 helicase" evidence="14">
    <location>
        <begin position="180"/>
        <end position="453"/>
    </location>
</feature>
<dbReference type="Pfam" id="PF03796">
    <property type="entry name" value="DnaB_C"/>
    <property type="match status" value="1"/>
</dbReference>
<dbReference type="AlphaFoldDB" id="Q1IIS7"/>
<evidence type="ECO:0000256" key="4">
    <source>
        <dbReference type="ARBA" id="ARBA00022741"/>
    </source>
</evidence>
<evidence type="ECO:0000256" key="13">
    <source>
        <dbReference type="SAM" id="MobiDB-lite"/>
    </source>
</evidence>
<dbReference type="Gene3D" id="1.10.860.10">
    <property type="entry name" value="DNAb Helicase, Chain A"/>
    <property type="match status" value="1"/>
</dbReference>
<accession>Q1IIS7</accession>
<dbReference type="KEGG" id="aba:Acid345_4223"/>
<comment type="similarity">
    <text evidence="1 12">Belongs to the helicase family. DnaB subfamily.</text>
</comment>
<dbReference type="InterPro" id="IPR003593">
    <property type="entry name" value="AAA+_ATPase"/>
</dbReference>
<dbReference type="GO" id="GO:0042802">
    <property type="term" value="F:identical protein binding"/>
    <property type="evidence" value="ECO:0007669"/>
    <property type="project" value="UniProtKB-ARBA"/>
</dbReference>
<dbReference type="InterPro" id="IPR007692">
    <property type="entry name" value="DNA_helicase_DnaB"/>
</dbReference>
<dbReference type="GO" id="GO:1990077">
    <property type="term" value="C:primosome complex"/>
    <property type="evidence" value="ECO:0007669"/>
    <property type="project" value="UniProtKB-UniRule"/>
</dbReference>
<dbReference type="GO" id="GO:0005524">
    <property type="term" value="F:ATP binding"/>
    <property type="evidence" value="ECO:0007669"/>
    <property type="project" value="UniProtKB-UniRule"/>
</dbReference>
<dbReference type="NCBIfam" id="NF004384">
    <property type="entry name" value="PRK05748.1"/>
    <property type="match status" value="1"/>
</dbReference>
<proteinExistence type="inferred from homology"/>
<evidence type="ECO:0000259" key="14">
    <source>
        <dbReference type="PROSITE" id="PS51199"/>
    </source>
</evidence>
<keyword evidence="3 12" id="KW-0235">DNA replication</keyword>
<evidence type="ECO:0000256" key="7">
    <source>
        <dbReference type="ARBA" id="ARBA00022840"/>
    </source>
</evidence>
<dbReference type="InterPro" id="IPR027417">
    <property type="entry name" value="P-loop_NTPase"/>
</dbReference>
<keyword evidence="8 12" id="KW-0238">DNA-binding</keyword>
<keyword evidence="7 12" id="KW-0067">ATP-binding</keyword>
<dbReference type="GO" id="GO:0006269">
    <property type="term" value="P:DNA replication, synthesis of primer"/>
    <property type="evidence" value="ECO:0007669"/>
    <property type="project" value="UniProtKB-UniRule"/>
</dbReference>
<dbReference type="eggNOG" id="COG0305">
    <property type="taxonomic scope" value="Bacteria"/>
</dbReference>
<dbReference type="SUPFAM" id="SSF48024">
    <property type="entry name" value="N-terminal domain of DnaB helicase"/>
    <property type="match status" value="1"/>
</dbReference>
<feature type="compositionally biased region" description="Basic and acidic residues" evidence="13">
    <location>
        <begin position="372"/>
        <end position="389"/>
    </location>
</feature>
<sequence length="456" mass="50306">MATVNQSLDRGLPAAIDAEKSILGAILLENSTYDQTTGLKSEDFYLDGHRRIFGAMIDLRETSRAIDIITITDELGRRKDLEASGGVAYIASLTDGVPRRPSIEQYVKIVRDKSMLRALIHACNNTMSQAIDQADSVEDILDQAEANVFAISQGRVSNDFKDIASIVKDSFGSVDALLKRGQRITGLETHFADLDGLTSGFQPSDLIIIAARPSMGKTAFAMNIAENAAVMDGKVVGIFSLEMSREALLLRMLCSQSQVNSHNMRTGFLGREDIGKLQGGLERLLRAPLYIDDTPGISVSEMRAKARRLAQMRGTLDLIVVDYLQLMSGTPIGGKRFENRTQEVSAISRGLKAVAKELRVPVVALSQLSRAPEQRGGKDNEPKLSDLRESGSIEQDADVVMFLYRPEYYDRENVDLEGIAKLIIGKQRNGPTDTVQLAFQKEFTKFMDLDRQAWVK</sequence>
<dbReference type="STRING" id="204669.Acid345_4223"/>
<evidence type="ECO:0000256" key="9">
    <source>
        <dbReference type="ARBA" id="ARBA00023235"/>
    </source>
</evidence>
<dbReference type="Pfam" id="PF00772">
    <property type="entry name" value="DnaB"/>
    <property type="match status" value="1"/>
</dbReference>
<feature type="region of interest" description="Disordered" evidence="13">
    <location>
        <begin position="370"/>
        <end position="389"/>
    </location>
</feature>
<evidence type="ECO:0000256" key="6">
    <source>
        <dbReference type="ARBA" id="ARBA00022806"/>
    </source>
</evidence>
<dbReference type="SMART" id="SM00382">
    <property type="entry name" value="AAA"/>
    <property type="match status" value="1"/>
</dbReference>
<keyword evidence="5 12" id="KW-0378">Hydrolase</keyword>
<dbReference type="EnsemblBacteria" id="ABF43223">
    <property type="protein sequence ID" value="ABF43223"/>
    <property type="gene ID" value="Acid345_4223"/>
</dbReference>
<protein>
    <recommendedName>
        <fullName evidence="11 12">Replicative DNA helicase</fullName>
        <ecNumber evidence="11 12">5.6.2.3</ecNumber>
    </recommendedName>
</protein>
<evidence type="ECO:0000256" key="2">
    <source>
        <dbReference type="ARBA" id="ARBA00022515"/>
    </source>
</evidence>
<evidence type="ECO:0000256" key="3">
    <source>
        <dbReference type="ARBA" id="ARBA00022705"/>
    </source>
</evidence>
<evidence type="ECO:0000256" key="11">
    <source>
        <dbReference type="NCBIfam" id="TIGR00665"/>
    </source>
</evidence>
<dbReference type="FunFam" id="3.40.50.300:FF:000076">
    <property type="entry name" value="Replicative DNA helicase"/>
    <property type="match status" value="1"/>
</dbReference>
<dbReference type="GO" id="GO:0016887">
    <property type="term" value="F:ATP hydrolysis activity"/>
    <property type="evidence" value="ECO:0007669"/>
    <property type="project" value="RHEA"/>
</dbReference>
<dbReference type="PANTHER" id="PTHR30153">
    <property type="entry name" value="REPLICATIVE DNA HELICASE DNAB"/>
    <property type="match status" value="1"/>
</dbReference>
<evidence type="ECO:0000256" key="5">
    <source>
        <dbReference type="ARBA" id="ARBA00022801"/>
    </source>
</evidence>
<dbReference type="GO" id="GO:0003677">
    <property type="term" value="F:DNA binding"/>
    <property type="evidence" value="ECO:0007669"/>
    <property type="project" value="UniProtKB-UniRule"/>
</dbReference>
<keyword evidence="4 12" id="KW-0547">Nucleotide-binding</keyword>
<dbReference type="GO" id="GO:0043139">
    <property type="term" value="F:5'-3' DNA helicase activity"/>
    <property type="evidence" value="ECO:0007669"/>
    <property type="project" value="UniProtKB-EC"/>
</dbReference>
<dbReference type="GO" id="GO:0005829">
    <property type="term" value="C:cytosol"/>
    <property type="evidence" value="ECO:0007669"/>
    <property type="project" value="TreeGrafter"/>
</dbReference>
<dbReference type="RefSeq" id="WP_011525022.1">
    <property type="nucleotide sequence ID" value="NC_008009.1"/>
</dbReference>
<comment type="function">
    <text evidence="12">The main replicative DNA helicase, it participates in initiation and elongation during chromosome replication. Travels ahead of the DNA replisome, separating dsDNA into templates for DNA synthesis. A processive ATP-dependent 5'-3' DNA helicase it has DNA-dependent ATPase activity.</text>
</comment>
<dbReference type="HOGENOM" id="CLU_005373_0_0_0"/>
<dbReference type="NCBIfam" id="TIGR00665">
    <property type="entry name" value="DnaB"/>
    <property type="match status" value="1"/>
</dbReference>
<dbReference type="OrthoDB" id="9773982at2"/>
<organism evidence="15 16">
    <name type="scientific">Koribacter versatilis (strain Ellin345)</name>
    <dbReference type="NCBI Taxonomy" id="204669"/>
    <lineage>
        <taxon>Bacteria</taxon>
        <taxon>Pseudomonadati</taxon>
        <taxon>Acidobacteriota</taxon>
        <taxon>Terriglobia</taxon>
        <taxon>Terriglobales</taxon>
        <taxon>Candidatus Korobacteraceae</taxon>
        <taxon>Candidatus Korobacter</taxon>
    </lineage>
</organism>
<dbReference type="PANTHER" id="PTHR30153:SF2">
    <property type="entry name" value="REPLICATIVE DNA HELICASE"/>
    <property type="match status" value="1"/>
</dbReference>
<evidence type="ECO:0000256" key="8">
    <source>
        <dbReference type="ARBA" id="ARBA00023125"/>
    </source>
</evidence>